<keyword evidence="8 9" id="KW-0472">Membrane</keyword>
<dbReference type="InterPro" id="IPR003439">
    <property type="entry name" value="ABC_transporter-like_ATP-bd"/>
</dbReference>
<feature type="domain" description="ABC transmembrane type-1" evidence="11">
    <location>
        <begin position="31"/>
        <end position="317"/>
    </location>
</feature>
<feature type="transmembrane region" description="Helical" evidence="9">
    <location>
        <begin position="63"/>
        <end position="81"/>
    </location>
</feature>
<sequence>MKSFLRTWWHPYKEAFCVVRSRYPSFPLHFALTSLLFALLSALNAVIPYLLGRTGEMLSIEAGSISPASILGMATLFALAWTLSQVVSCLKGIASAFVLVRCDAGICAAIYQRLLRIPHEVQVGLDPGHVLQDIQRSRDSFSSINLSLFWTIAPLVLELCFAYAILWNTIDPIFASGFTLAIIFLFIIAYRVANASGGLHGGIIASENRLFGYLTQRLNALLEIKVNVAYEREEQSSAEHNRENVSVITRANVRAGLLMSLQAACTGLVLLICALYITHQTLNGRLQVGSFLMVVGYILQLTAPFTMLTGSLITLKKSYLELEAGFKYLRMEPEQASSELPLVRRSPYAFEVFGVEPIPNGTRLISWRVPEGGMHVIIGPSGIGKSTLLRMLTGLVSPGGGRIEHWGTNVRLIPGSTLFSAVAFVPQHPVVFSGTLRENLSFGVAGEISDDVLLELVAELGLSNLRADRSWPLLDTQVGISGIELSGGERQRIAIGRALARRPDVIILDEPTSSLDAVHERMVLKAVRHRVKTVVVVSHKDSVIAAADSVLNFGATPALAPEYSAPRGRGGKAGGLA</sequence>
<protein>
    <submittedName>
        <fullName evidence="12">ATM1-type heavy metal exporter</fullName>
    </submittedName>
</protein>
<dbReference type="PROSITE" id="PS50893">
    <property type="entry name" value="ABC_TRANSPORTER_2"/>
    <property type="match status" value="1"/>
</dbReference>
<dbReference type="PANTHER" id="PTHR43394">
    <property type="entry name" value="ATP-DEPENDENT PERMEASE MDL1, MITOCHONDRIAL"/>
    <property type="match status" value="1"/>
</dbReference>
<feature type="transmembrane region" description="Helical" evidence="9">
    <location>
        <begin position="28"/>
        <end position="51"/>
    </location>
</feature>
<keyword evidence="3" id="KW-0997">Cell inner membrane</keyword>
<keyword evidence="6" id="KW-0067">ATP-binding</keyword>
<dbReference type="EMBL" id="CAJPVI010000040">
    <property type="protein sequence ID" value="CAG2157209.1"/>
    <property type="molecule type" value="Genomic_DNA"/>
</dbReference>
<dbReference type="PANTHER" id="PTHR43394:SF1">
    <property type="entry name" value="ATP-BINDING CASSETTE SUB-FAMILY B MEMBER 10, MITOCHONDRIAL"/>
    <property type="match status" value="1"/>
</dbReference>
<keyword evidence="2" id="KW-1003">Cell membrane</keyword>
<dbReference type="InterPro" id="IPR003593">
    <property type="entry name" value="AAA+_ATPase"/>
</dbReference>
<keyword evidence="13" id="KW-1185">Reference proteome</keyword>
<evidence type="ECO:0000256" key="9">
    <source>
        <dbReference type="SAM" id="Phobius"/>
    </source>
</evidence>
<dbReference type="InterPro" id="IPR039421">
    <property type="entry name" value="Type_1_exporter"/>
</dbReference>
<feature type="transmembrane region" description="Helical" evidence="9">
    <location>
        <begin position="146"/>
        <end position="167"/>
    </location>
</feature>
<dbReference type="Pfam" id="PF00005">
    <property type="entry name" value="ABC_tran"/>
    <property type="match status" value="1"/>
</dbReference>
<comment type="subcellular location">
    <subcellularLocation>
        <location evidence="1">Cell membrane</location>
        <topology evidence="1">Multi-pass membrane protein</topology>
    </subcellularLocation>
</comment>
<dbReference type="PROSITE" id="PS00211">
    <property type="entry name" value="ABC_TRANSPORTER_1"/>
    <property type="match status" value="1"/>
</dbReference>
<reference evidence="12 13" key="1">
    <citation type="submission" date="2021-03" db="EMBL/GenBank/DDBJ databases">
        <authorList>
            <person name="Peeters C."/>
        </authorList>
    </citation>
    <scope>NUCLEOTIDE SEQUENCE [LARGE SCALE GENOMIC DNA]</scope>
    <source>
        <strain evidence="12 13">LMG 26411</strain>
    </source>
</reference>
<feature type="domain" description="ABC transporter" evidence="10">
    <location>
        <begin position="343"/>
        <end position="573"/>
    </location>
</feature>
<evidence type="ECO:0000256" key="8">
    <source>
        <dbReference type="ARBA" id="ARBA00023136"/>
    </source>
</evidence>
<proteinExistence type="predicted"/>
<evidence type="ECO:0000256" key="1">
    <source>
        <dbReference type="ARBA" id="ARBA00004651"/>
    </source>
</evidence>
<dbReference type="PROSITE" id="PS50929">
    <property type="entry name" value="ABC_TM1F"/>
    <property type="match status" value="1"/>
</dbReference>
<evidence type="ECO:0000313" key="13">
    <source>
        <dbReference type="Proteomes" id="UP000672657"/>
    </source>
</evidence>
<dbReference type="SUPFAM" id="SSF52540">
    <property type="entry name" value="P-loop containing nucleoside triphosphate hydrolases"/>
    <property type="match status" value="1"/>
</dbReference>
<keyword evidence="5" id="KW-0547">Nucleotide-binding</keyword>
<feature type="transmembrane region" description="Helical" evidence="9">
    <location>
        <begin position="290"/>
        <end position="313"/>
    </location>
</feature>
<evidence type="ECO:0000256" key="5">
    <source>
        <dbReference type="ARBA" id="ARBA00022741"/>
    </source>
</evidence>
<evidence type="ECO:0000256" key="4">
    <source>
        <dbReference type="ARBA" id="ARBA00022692"/>
    </source>
</evidence>
<evidence type="ECO:0000259" key="11">
    <source>
        <dbReference type="PROSITE" id="PS50929"/>
    </source>
</evidence>
<name>A0ABM8TPK8_9BURK</name>
<dbReference type="InterPro" id="IPR017871">
    <property type="entry name" value="ABC_transporter-like_CS"/>
</dbReference>
<evidence type="ECO:0000256" key="3">
    <source>
        <dbReference type="ARBA" id="ARBA00022519"/>
    </source>
</evidence>
<dbReference type="Gene3D" id="1.20.1560.10">
    <property type="entry name" value="ABC transporter type 1, transmembrane domain"/>
    <property type="match status" value="1"/>
</dbReference>
<evidence type="ECO:0000256" key="2">
    <source>
        <dbReference type="ARBA" id="ARBA00022475"/>
    </source>
</evidence>
<organism evidence="12 13">
    <name type="scientific">Cupriavidus numazuensis</name>
    <dbReference type="NCBI Taxonomy" id="221992"/>
    <lineage>
        <taxon>Bacteria</taxon>
        <taxon>Pseudomonadati</taxon>
        <taxon>Pseudomonadota</taxon>
        <taxon>Betaproteobacteria</taxon>
        <taxon>Burkholderiales</taxon>
        <taxon>Burkholderiaceae</taxon>
        <taxon>Cupriavidus</taxon>
    </lineage>
</organism>
<dbReference type="CDD" id="cd03228">
    <property type="entry name" value="ABCC_MRP_Like"/>
    <property type="match status" value="1"/>
</dbReference>
<comment type="caution">
    <text evidence="12">The sequence shown here is derived from an EMBL/GenBank/DDBJ whole genome shotgun (WGS) entry which is preliminary data.</text>
</comment>
<evidence type="ECO:0000256" key="7">
    <source>
        <dbReference type="ARBA" id="ARBA00022989"/>
    </source>
</evidence>
<keyword evidence="4 9" id="KW-0812">Transmembrane</keyword>
<dbReference type="InterPro" id="IPR027417">
    <property type="entry name" value="P-loop_NTPase"/>
</dbReference>
<feature type="transmembrane region" description="Helical" evidence="9">
    <location>
        <begin position="173"/>
        <end position="193"/>
    </location>
</feature>
<feature type="transmembrane region" description="Helical" evidence="9">
    <location>
        <begin position="257"/>
        <end position="278"/>
    </location>
</feature>
<evidence type="ECO:0000259" key="10">
    <source>
        <dbReference type="PROSITE" id="PS50893"/>
    </source>
</evidence>
<dbReference type="SUPFAM" id="SSF90123">
    <property type="entry name" value="ABC transporter transmembrane region"/>
    <property type="match status" value="1"/>
</dbReference>
<dbReference type="SMART" id="SM00382">
    <property type="entry name" value="AAA"/>
    <property type="match status" value="1"/>
</dbReference>
<accession>A0ABM8TPK8</accession>
<dbReference type="InterPro" id="IPR036640">
    <property type="entry name" value="ABC1_TM_sf"/>
</dbReference>
<evidence type="ECO:0000313" key="12">
    <source>
        <dbReference type="EMBL" id="CAG2157209.1"/>
    </source>
</evidence>
<evidence type="ECO:0000256" key="6">
    <source>
        <dbReference type="ARBA" id="ARBA00022840"/>
    </source>
</evidence>
<dbReference type="Proteomes" id="UP000672657">
    <property type="component" value="Unassembled WGS sequence"/>
</dbReference>
<dbReference type="InterPro" id="IPR011527">
    <property type="entry name" value="ABC1_TM_dom"/>
</dbReference>
<gene>
    <name evidence="12" type="primary">atm1_2</name>
    <name evidence="12" type="ORF">LMG26411_05495</name>
</gene>
<keyword evidence="7 9" id="KW-1133">Transmembrane helix</keyword>
<dbReference type="Gene3D" id="3.40.50.300">
    <property type="entry name" value="P-loop containing nucleotide triphosphate hydrolases"/>
    <property type="match status" value="1"/>
</dbReference>